<dbReference type="RefSeq" id="WP_313933133.1">
    <property type="nucleotide sequence ID" value="NZ_JANFPJ010000018.1"/>
</dbReference>
<proteinExistence type="predicted"/>
<accession>A0ABU3KXW9</accession>
<gene>
    <name evidence="1" type="ORF">NOG12_09695</name>
</gene>
<name>A0ABU3KXW9_9GAMM</name>
<dbReference type="InterPro" id="IPR008792">
    <property type="entry name" value="PQQD"/>
</dbReference>
<protein>
    <submittedName>
        <fullName evidence="1">PqqD family protein</fullName>
    </submittedName>
</protein>
<dbReference type="Pfam" id="PF05402">
    <property type="entry name" value="PqqD"/>
    <property type="match status" value="1"/>
</dbReference>
<evidence type="ECO:0000313" key="1">
    <source>
        <dbReference type="EMBL" id="MDT7526349.1"/>
    </source>
</evidence>
<dbReference type="InterPro" id="IPR041881">
    <property type="entry name" value="PqqD_sf"/>
</dbReference>
<comment type="caution">
    <text evidence="1">The sequence shown here is derived from an EMBL/GenBank/DDBJ whole genome shotgun (WGS) entry which is preliminary data.</text>
</comment>
<dbReference type="Proteomes" id="UP001305027">
    <property type="component" value="Unassembled WGS sequence"/>
</dbReference>
<evidence type="ECO:0000313" key="2">
    <source>
        <dbReference type="Proteomes" id="UP001305027"/>
    </source>
</evidence>
<dbReference type="Gene3D" id="1.10.10.1150">
    <property type="entry name" value="Coenzyme PQQ synthesis protein D (PqqD)"/>
    <property type="match status" value="1"/>
</dbReference>
<reference evidence="1 2" key="1">
    <citation type="submission" date="2022-07" db="EMBL/GenBank/DDBJ databases">
        <title>Pseudidiomarina sp. nov, a marine bacterium isolated from Pacific Ocean.</title>
        <authorList>
            <person name="Wang Y."/>
        </authorList>
    </citation>
    <scope>NUCLEOTIDE SEQUENCE [LARGE SCALE GENOMIC DNA]</scope>
    <source>
        <strain evidence="1 2">GXY010</strain>
    </source>
</reference>
<sequence length="96" mass="11120">MVIDLESKVQRHPDLVFALMGEEVVMMSEDQDNYLGLNGVASKIWTMLEEPHVVNVLCTKLQQEFVVSKEQCEQDLLFFLNDMQQKKLIQIHPDEA</sequence>
<dbReference type="EMBL" id="JANFPJ010000018">
    <property type="protein sequence ID" value="MDT7526349.1"/>
    <property type="molecule type" value="Genomic_DNA"/>
</dbReference>
<keyword evidence="2" id="KW-1185">Reference proteome</keyword>
<organism evidence="1 2">
    <name type="scientific">Pseudidiomarina fusca</name>
    <dbReference type="NCBI Taxonomy" id="2965078"/>
    <lineage>
        <taxon>Bacteria</taxon>
        <taxon>Pseudomonadati</taxon>
        <taxon>Pseudomonadota</taxon>
        <taxon>Gammaproteobacteria</taxon>
        <taxon>Alteromonadales</taxon>
        <taxon>Idiomarinaceae</taxon>
        <taxon>Pseudidiomarina</taxon>
    </lineage>
</organism>